<feature type="coiled-coil region" evidence="9">
    <location>
        <begin position="127"/>
        <end position="154"/>
    </location>
</feature>
<dbReference type="Proteomes" id="UP000751190">
    <property type="component" value="Unassembled WGS sequence"/>
</dbReference>
<reference evidence="11" key="1">
    <citation type="submission" date="2021-05" db="EMBL/GenBank/DDBJ databases">
        <title>The genome of the haptophyte Pavlova lutheri (Diacronema luteri, Pavlovales) - a model for lipid biosynthesis in eukaryotic algae.</title>
        <authorList>
            <person name="Hulatt C.J."/>
            <person name="Posewitz M.C."/>
        </authorList>
    </citation>
    <scope>NUCLEOTIDE SEQUENCE</scope>
    <source>
        <strain evidence="11">NIVA-4/92</strain>
    </source>
</reference>
<feature type="compositionally biased region" description="Pro residues" evidence="10">
    <location>
        <begin position="257"/>
        <end position="269"/>
    </location>
</feature>
<evidence type="ECO:0000313" key="11">
    <source>
        <dbReference type="EMBL" id="KAG8463208.1"/>
    </source>
</evidence>
<comment type="similarity">
    <text evidence="8">Belongs to the CWC16 family. YJU2 subfamily.</text>
</comment>
<dbReference type="HAMAP" id="MF_03226">
    <property type="entry name" value="YJU2"/>
    <property type="match status" value="1"/>
</dbReference>
<keyword evidence="5 8" id="KW-0862">Zinc</keyword>
<dbReference type="InterPro" id="IPR043701">
    <property type="entry name" value="Yju2"/>
</dbReference>
<keyword evidence="6" id="KW-0508">mRNA splicing</keyword>
<feature type="binding site" evidence="8">
    <location>
        <position position="83"/>
    </location>
    <ligand>
        <name>Zn(2+)</name>
        <dbReference type="ChEBI" id="CHEBI:29105"/>
    </ligand>
</feature>
<keyword evidence="12" id="KW-1185">Reference proteome</keyword>
<dbReference type="PANTHER" id="PTHR12111">
    <property type="entry name" value="SPLICING FACTOR YJU2"/>
    <property type="match status" value="1"/>
</dbReference>
<feature type="binding site" evidence="8">
    <location>
        <position position="80"/>
    </location>
    <ligand>
        <name>Zn(2+)</name>
        <dbReference type="ChEBI" id="CHEBI:29105"/>
    </ligand>
</feature>
<feature type="binding site" evidence="8">
    <location>
        <position position="43"/>
    </location>
    <ligand>
        <name>Zn(2+)</name>
        <dbReference type="ChEBI" id="CHEBI:29105"/>
    </ligand>
</feature>
<dbReference type="GO" id="GO:0000349">
    <property type="term" value="P:generation of catalytic spliceosome for first transesterification step"/>
    <property type="evidence" value="ECO:0007669"/>
    <property type="project" value="UniProtKB-UniRule"/>
</dbReference>
<proteinExistence type="inferred from homology"/>
<feature type="binding site" evidence="8">
    <location>
        <position position="46"/>
    </location>
    <ligand>
        <name>Zn(2+)</name>
        <dbReference type="ChEBI" id="CHEBI:29105"/>
    </ligand>
</feature>
<dbReference type="InterPro" id="IPR007590">
    <property type="entry name" value="Saf4/Yju2"/>
</dbReference>
<evidence type="ECO:0000256" key="3">
    <source>
        <dbReference type="ARBA" id="ARBA00022723"/>
    </source>
</evidence>
<evidence type="ECO:0000256" key="8">
    <source>
        <dbReference type="HAMAP-Rule" id="MF_03226"/>
    </source>
</evidence>
<feature type="compositionally biased region" description="Low complexity" evidence="10">
    <location>
        <begin position="322"/>
        <end position="335"/>
    </location>
</feature>
<comment type="caution">
    <text evidence="11">The sequence shown here is derived from an EMBL/GenBank/DDBJ whole genome shotgun (WGS) entry which is preliminary data.</text>
</comment>
<sequence length="363" mass="38855">MGERKVLNKYFGPDFDPEKIPRKKRLKNDQFVVRMMLPMSIRCKECGEYMYKGKKFNSRRENVEGEDYLGIKIIRFYMNCTNCRAEFCIKTDPKNEDYIAEAGAHRNYEPWRDREAAVEAAHAQRAEEDGTDAMKRLENRIKDSKHEMDALDALDELRTMNARNNAASIDELIAQKREPEGEPEARGDAHAAALPQLDDDDEAIVQSIFGQKRMRRMDDSDDDSSLAPAAPASSAPPADGAKAALAAVGTGACASGPPAPASQPPPQPPLARSRPVGGVGTRPTFRVKPKAPATAAAPTSAGGPPQSGAPPLLDVRPEATRASSGSAHADAAAGSRLTASGSLALLGLSAYGGSSSDGGSHSR</sequence>
<keyword evidence="7 8" id="KW-0539">Nucleus</keyword>
<evidence type="ECO:0000256" key="2">
    <source>
        <dbReference type="ARBA" id="ARBA00022664"/>
    </source>
</evidence>
<evidence type="ECO:0000256" key="4">
    <source>
        <dbReference type="ARBA" id="ARBA00022728"/>
    </source>
</evidence>
<feature type="compositionally biased region" description="Basic and acidic residues" evidence="10">
    <location>
        <begin position="177"/>
        <end position="189"/>
    </location>
</feature>
<name>A0A8J6CD60_DIALT</name>
<keyword evidence="9" id="KW-0175">Coiled coil</keyword>
<feature type="region of interest" description="Disordered" evidence="10">
    <location>
        <begin position="177"/>
        <end position="335"/>
    </location>
</feature>
<feature type="compositionally biased region" description="Low complexity" evidence="10">
    <location>
        <begin position="290"/>
        <end position="311"/>
    </location>
</feature>
<dbReference type="PANTHER" id="PTHR12111:SF1">
    <property type="entry name" value="SPLICING FACTOR YJU2"/>
    <property type="match status" value="1"/>
</dbReference>
<comment type="subcellular location">
    <subcellularLocation>
        <location evidence="1 8">Nucleus</location>
    </subcellularLocation>
</comment>
<comment type="function">
    <text evidence="8">Part of the spliceosome which catalyzes two sequential transesterification reactions, first the excision of the non-coding intron from pre-mRNA and then the ligation of the coding exons to form the mature mRNA. Plays a role in stabilizing the structure of the spliceosome catalytic core and docking of the branch helix into the active site, producing 5'-exon and lariat intron-3'-intermediates.</text>
</comment>
<evidence type="ECO:0000256" key="9">
    <source>
        <dbReference type="SAM" id="Coils"/>
    </source>
</evidence>
<organism evidence="11 12">
    <name type="scientific">Diacronema lutheri</name>
    <name type="common">Unicellular marine alga</name>
    <name type="synonym">Monochrysis lutheri</name>
    <dbReference type="NCBI Taxonomy" id="2081491"/>
    <lineage>
        <taxon>Eukaryota</taxon>
        <taxon>Haptista</taxon>
        <taxon>Haptophyta</taxon>
        <taxon>Pavlovophyceae</taxon>
        <taxon>Pavlovales</taxon>
        <taxon>Pavlovaceae</taxon>
        <taxon>Diacronema</taxon>
    </lineage>
</organism>
<evidence type="ECO:0000256" key="10">
    <source>
        <dbReference type="SAM" id="MobiDB-lite"/>
    </source>
</evidence>
<keyword evidence="2" id="KW-0507">mRNA processing</keyword>
<evidence type="ECO:0000256" key="5">
    <source>
        <dbReference type="ARBA" id="ARBA00022833"/>
    </source>
</evidence>
<evidence type="ECO:0000256" key="1">
    <source>
        <dbReference type="ARBA" id="ARBA00004123"/>
    </source>
</evidence>
<accession>A0A8J6CD60</accession>
<dbReference type="EMBL" id="JAGTXO010000017">
    <property type="protein sequence ID" value="KAG8463208.1"/>
    <property type="molecule type" value="Genomic_DNA"/>
</dbReference>
<dbReference type="Pfam" id="PF04502">
    <property type="entry name" value="Saf4_Yju2"/>
    <property type="match status" value="1"/>
</dbReference>
<dbReference type="AlphaFoldDB" id="A0A8J6CD60"/>
<feature type="compositionally biased region" description="Low complexity" evidence="10">
    <location>
        <begin position="225"/>
        <end position="255"/>
    </location>
</feature>
<evidence type="ECO:0000256" key="6">
    <source>
        <dbReference type="ARBA" id="ARBA00023187"/>
    </source>
</evidence>
<protein>
    <recommendedName>
        <fullName evidence="8">Splicing factor YJU2</fullName>
    </recommendedName>
</protein>
<dbReference type="OrthoDB" id="674963at2759"/>
<dbReference type="GO" id="GO:0071006">
    <property type="term" value="C:U2-type catalytic step 1 spliceosome"/>
    <property type="evidence" value="ECO:0007669"/>
    <property type="project" value="UniProtKB-UniRule"/>
</dbReference>
<evidence type="ECO:0000256" key="7">
    <source>
        <dbReference type="ARBA" id="ARBA00023242"/>
    </source>
</evidence>
<dbReference type="OMA" id="AMENRIY"/>
<evidence type="ECO:0000313" key="12">
    <source>
        <dbReference type="Proteomes" id="UP000751190"/>
    </source>
</evidence>
<dbReference type="GO" id="GO:0046872">
    <property type="term" value="F:metal ion binding"/>
    <property type="evidence" value="ECO:0007669"/>
    <property type="project" value="UniProtKB-KW"/>
</dbReference>
<comment type="subunit">
    <text evidence="8">Component of the spliceosome. Present in the activated B complex, the catalytically activated B* complex which catalyzes the branching, the catalytic step 1 C complex catalyzing the exon ligation, and the postcatalytic P complex containing the ligated exons (mRNA) and the excised lariat intron.</text>
</comment>
<gene>
    <name evidence="11" type="ORF">KFE25_011205</name>
</gene>
<keyword evidence="3 8" id="KW-0479">Metal-binding</keyword>
<keyword evidence="4 8" id="KW-0747">Spliceosome</keyword>